<dbReference type="HOGENOM" id="CLU_1556993_0_0_1"/>
<keyword evidence="4" id="KW-1185">Reference proteome</keyword>
<name>B7QC17_IXOSC</name>
<dbReference type="EMBL" id="ABJB010653683">
    <property type="status" value="NOT_ANNOTATED_CDS"/>
    <property type="molecule type" value="Genomic_DNA"/>
</dbReference>
<dbReference type="VEuPathDB" id="VectorBase:ISCI022297"/>
<dbReference type="PaxDb" id="6945-B7QC17"/>
<feature type="region of interest" description="Disordered" evidence="1">
    <location>
        <begin position="20"/>
        <end position="39"/>
    </location>
</feature>
<dbReference type="EMBL" id="DS904056">
    <property type="protein sequence ID" value="EEC16389.1"/>
    <property type="molecule type" value="Genomic_DNA"/>
</dbReference>
<proteinExistence type="predicted"/>
<dbReference type="VEuPathDB" id="VectorBase:ISCW022297"/>
<dbReference type="AlphaFoldDB" id="B7QC17"/>
<feature type="compositionally biased region" description="Basic and acidic residues" evidence="1">
    <location>
        <begin position="20"/>
        <end position="30"/>
    </location>
</feature>
<gene>
    <name evidence="2" type="ORF">IscW_ISCW022297</name>
</gene>
<evidence type="ECO:0000256" key="1">
    <source>
        <dbReference type="SAM" id="MobiDB-lite"/>
    </source>
</evidence>
<evidence type="ECO:0000313" key="4">
    <source>
        <dbReference type="Proteomes" id="UP000001555"/>
    </source>
</evidence>
<dbReference type="EnsemblMetazoa" id="ISCW022297-RA">
    <property type="protein sequence ID" value="ISCW022297-PA"/>
    <property type="gene ID" value="ISCW022297"/>
</dbReference>
<feature type="region of interest" description="Disordered" evidence="1">
    <location>
        <begin position="67"/>
        <end position="155"/>
    </location>
</feature>
<feature type="compositionally biased region" description="Basic residues" evidence="1">
    <location>
        <begin position="109"/>
        <end position="119"/>
    </location>
</feature>
<dbReference type="Proteomes" id="UP000001555">
    <property type="component" value="Unassembled WGS sequence"/>
</dbReference>
<protein>
    <submittedName>
        <fullName evidence="2 3">Uncharacterized protein</fullName>
    </submittedName>
</protein>
<feature type="compositionally biased region" description="Basic and acidic residues" evidence="1">
    <location>
        <begin position="69"/>
        <end position="82"/>
    </location>
</feature>
<evidence type="ECO:0000313" key="3">
    <source>
        <dbReference type="EnsemblMetazoa" id="ISCW022297-PA"/>
    </source>
</evidence>
<reference evidence="2 4" key="1">
    <citation type="submission" date="2008-03" db="EMBL/GenBank/DDBJ databases">
        <title>Annotation of Ixodes scapularis.</title>
        <authorList>
            <consortium name="Ixodes scapularis Genome Project Consortium"/>
            <person name="Caler E."/>
            <person name="Hannick L.I."/>
            <person name="Bidwell S."/>
            <person name="Joardar V."/>
            <person name="Thiagarajan M."/>
            <person name="Amedeo P."/>
            <person name="Galinsky K.J."/>
            <person name="Schobel S."/>
            <person name="Inman J."/>
            <person name="Hostetler J."/>
            <person name="Miller J."/>
            <person name="Hammond M."/>
            <person name="Megy K."/>
            <person name="Lawson D."/>
            <person name="Kodira C."/>
            <person name="Sutton G."/>
            <person name="Meyer J."/>
            <person name="Hill C.A."/>
            <person name="Birren B."/>
            <person name="Nene V."/>
            <person name="Collins F."/>
            <person name="Alarcon-Chaidez F."/>
            <person name="Wikel S."/>
            <person name="Strausberg R."/>
        </authorList>
    </citation>
    <scope>NUCLEOTIDE SEQUENCE [LARGE SCALE GENOMIC DNA]</scope>
    <source>
        <strain evidence="4">Wikel</strain>
        <strain evidence="2">Wikel colony</strain>
    </source>
</reference>
<dbReference type="InParanoid" id="B7QC17"/>
<accession>B7QC17</accession>
<sequence length="172" mass="18975">MDNKALGMNSLRHTPEAHRMNTRVPAERSTRVSSGPRSLPANDVECRVVRPCYPCGGAMADVPRAASLTDKKVRGRHSDRATAIDPRGGVVTVHAHERRRTSTQPRVPGCRRVRTRGPSKAHPSPQHDTPRRESRRKEAKKAEEQGESASSISRPSLARWCLTRAGFILCAS</sequence>
<reference evidence="3" key="2">
    <citation type="submission" date="2020-05" db="UniProtKB">
        <authorList>
            <consortium name="EnsemblMetazoa"/>
        </authorList>
    </citation>
    <scope>IDENTIFICATION</scope>
    <source>
        <strain evidence="3">wikel</strain>
    </source>
</reference>
<feature type="compositionally biased region" description="Basic and acidic residues" evidence="1">
    <location>
        <begin position="128"/>
        <end position="144"/>
    </location>
</feature>
<organism>
    <name type="scientific">Ixodes scapularis</name>
    <name type="common">Black-legged tick</name>
    <name type="synonym">Deer tick</name>
    <dbReference type="NCBI Taxonomy" id="6945"/>
    <lineage>
        <taxon>Eukaryota</taxon>
        <taxon>Metazoa</taxon>
        <taxon>Ecdysozoa</taxon>
        <taxon>Arthropoda</taxon>
        <taxon>Chelicerata</taxon>
        <taxon>Arachnida</taxon>
        <taxon>Acari</taxon>
        <taxon>Parasitiformes</taxon>
        <taxon>Ixodida</taxon>
        <taxon>Ixodoidea</taxon>
        <taxon>Ixodidae</taxon>
        <taxon>Ixodinae</taxon>
        <taxon>Ixodes</taxon>
    </lineage>
</organism>
<evidence type="ECO:0000313" key="2">
    <source>
        <dbReference type="EMBL" id="EEC16389.1"/>
    </source>
</evidence>